<dbReference type="Pfam" id="PF00197">
    <property type="entry name" value="Kunitz_legume"/>
    <property type="match status" value="1"/>
</dbReference>
<evidence type="ECO:0000313" key="2">
    <source>
        <dbReference type="Proteomes" id="UP000631114"/>
    </source>
</evidence>
<evidence type="ECO:0000313" key="1">
    <source>
        <dbReference type="EMBL" id="KAF9610989.1"/>
    </source>
</evidence>
<protein>
    <submittedName>
        <fullName evidence="1">Uncharacterized protein</fullName>
    </submittedName>
</protein>
<name>A0A835M1S2_9MAGN</name>
<organism evidence="1 2">
    <name type="scientific">Coptis chinensis</name>
    <dbReference type="NCBI Taxonomy" id="261450"/>
    <lineage>
        <taxon>Eukaryota</taxon>
        <taxon>Viridiplantae</taxon>
        <taxon>Streptophyta</taxon>
        <taxon>Embryophyta</taxon>
        <taxon>Tracheophyta</taxon>
        <taxon>Spermatophyta</taxon>
        <taxon>Magnoliopsida</taxon>
        <taxon>Ranunculales</taxon>
        <taxon>Ranunculaceae</taxon>
        <taxon>Coptidoideae</taxon>
        <taxon>Coptis</taxon>
    </lineage>
</organism>
<reference evidence="1 2" key="1">
    <citation type="submission" date="2020-10" db="EMBL/GenBank/DDBJ databases">
        <title>The Coptis chinensis genome and diversification of protoberbering-type alkaloids.</title>
        <authorList>
            <person name="Wang B."/>
            <person name="Shu S."/>
            <person name="Song C."/>
            <person name="Liu Y."/>
        </authorList>
    </citation>
    <scope>NUCLEOTIDE SEQUENCE [LARGE SCALE GENOMIC DNA]</scope>
    <source>
        <strain evidence="1">HL-2020</strain>
        <tissue evidence="1">Leaf</tissue>
    </source>
</reference>
<dbReference type="InterPro" id="IPR011065">
    <property type="entry name" value="Kunitz_inhibitor_STI-like_sf"/>
</dbReference>
<sequence length="178" mass="20055">MTGRMLITTRAENAPSDFFRILRDGNAYKLNYCPTDVCPICRFRCGDIGVSTENRIRLLAFGNLVDIWRDNWLGSASLKDALNLTNHELKDCNSKVSTLIVNGSVQIPSNFQALITTAGLTTDGILKWNDGDRDTLIWCLDLKGKFSVASAFQEIQGKRNVNSWHKHMWNSHTHPRTA</sequence>
<dbReference type="OrthoDB" id="1918435at2759"/>
<dbReference type="EMBL" id="JADFTS010000004">
    <property type="protein sequence ID" value="KAF9610989.1"/>
    <property type="molecule type" value="Genomic_DNA"/>
</dbReference>
<proteinExistence type="predicted"/>
<accession>A0A835M1S2</accession>
<dbReference type="SUPFAM" id="SSF50386">
    <property type="entry name" value="STI-like"/>
    <property type="match status" value="1"/>
</dbReference>
<keyword evidence="2" id="KW-1185">Reference proteome</keyword>
<comment type="caution">
    <text evidence="1">The sequence shown here is derived from an EMBL/GenBank/DDBJ whole genome shotgun (WGS) entry which is preliminary data.</text>
</comment>
<dbReference type="AlphaFoldDB" id="A0A835M1S2"/>
<dbReference type="Gene3D" id="2.80.10.50">
    <property type="match status" value="1"/>
</dbReference>
<dbReference type="Proteomes" id="UP000631114">
    <property type="component" value="Unassembled WGS sequence"/>
</dbReference>
<gene>
    <name evidence="1" type="ORF">IFM89_026269</name>
</gene>
<dbReference type="GO" id="GO:0004866">
    <property type="term" value="F:endopeptidase inhibitor activity"/>
    <property type="evidence" value="ECO:0007669"/>
    <property type="project" value="InterPro"/>
</dbReference>
<dbReference type="InterPro" id="IPR002160">
    <property type="entry name" value="Prot_inh_Kunz-lg"/>
</dbReference>